<feature type="transmembrane region" description="Helical" evidence="18">
    <location>
        <begin position="6"/>
        <end position="36"/>
    </location>
</feature>
<feature type="transmembrane region" description="Helical" evidence="18">
    <location>
        <begin position="88"/>
        <end position="110"/>
    </location>
</feature>
<evidence type="ECO:0000256" key="5">
    <source>
        <dbReference type="ARBA" id="ARBA00021008"/>
    </source>
</evidence>
<feature type="domain" description="NADH:quinone oxidoreductase/Mrp antiporter transmembrane" evidence="19">
    <location>
        <begin position="21"/>
        <end position="282"/>
    </location>
</feature>
<accession>A0A7D4XNZ6</accession>
<dbReference type="PRINTS" id="PR01436">
    <property type="entry name" value="NADHDHGNASE2"/>
</dbReference>
<keyword evidence="10 18" id="KW-1278">Translocase</keyword>
<dbReference type="EMBL" id="MW632131">
    <property type="protein sequence ID" value="QSZ78102.1"/>
    <property type="molecule type" value="Genomic_DNA"/>
</dbReference>
<keyword evidence="15 18" id="KW-0496">Mitochondrion</keyword>
<protein>
    <recommendedName>
        <fullName evidence="5 18">NADH-ubiquinone oxidoreductase chain 2</fullName>
        <ecNumber evidence="4 18">7.1.1.2</ecNumber>
    </recommendedName>
</protein>
<reference evidence="20" key="1">
    <citation type="submission" date="2020-05" db="EMBL/GenBank/DDBJ databases">
        <title>The complete mitochondrial genome sequence of Oryctes rhinoceros (Coleoptera: Scarabaeidae) based on long-read nanopore sequencing.</title>
        <authorList>
            <person name="Filipovic I."/>
            <person name="Hereward J."/>
            <person name="Rasic G."/>
            <person name="Devine G.J."/>
            <person name="Furlong M."/>
            <person name="Etebari K."/>
        </authorList>
    </citation>
    <scope>NUCLEOTIDE SEQUENCE</scope>
    <source>
        <strain evidence="20">S4</strain>
    </source>
</reference>
<dbReference type="EMBL" id="MT457815">
    <property type="protein sequence ID" value="QKX48641.1"/>
    <property type="molecule type" value="Genomic_DNA"/>
</dbReference>
<dbReference type="EC" id="7.1.1.2" evidence="4 18"/>
<comment type="function">
    <text evidence="1">Core subunit of the mitochondrial membrane respiratory chain NADH dehydrogenase (Complex I) that is believed to belong to the minimal assembly required for catalysis. Complex I functions in the transfer of electrons from NADH to the respiratory chain. The immediate electron acceptor for the enzyme is believed to be ubiquinone.</text>
</comment>
<feature type="transmembrane region" description="Helical" evidence="18">
    <location>
        <begin position="266"/>
        <end position="287"/>
    </location>
</feature>
<evidence type="ECO:0000256" key="16">
    <source>
        <dbReference type="ARBA" id="ARBA00023136"/>
    </source>
</evidence>
<evidence type="ECO:0000256" key="6">
    <source>
        <dbReference type="ARBA" id="ARBA00022448"/>
    </source>
</evidence>
<keyword evidence="14 18" id="KW-0830">Ubiquinone</keyword>
<dbReference type="PANTHER" id="PTHR46552:SF1">
    <property type="entry name" value="NADH-UBIQUINONE OXIDOREDUCTASE CHAIN 2"/>
    <property type="match status" value="1"/>
</dbReference>
<feature type="transmembrane region" description="Helical" evidence="18">
    <location>
        <begin position="57"/>
        <end position="76"/>
    </location>
</feature>
<geneLocation type="mitochondrion" evidence="20"/>
<reference evidence="21" key="2">
    <citation type="submission" date="2021-02" db="EMBL/GenBank/DDBJ databases">
        <authorList>
            <person name="Cheng C.-T."/>
            <person name="Jeng M.-L."/>
            <person name="Tsai J.-F."/>
            <person name="Wu L.-W."/>
        </authorList>
    </citation>
    <scope>NUCLEOTIDE SEQUENCE</scope>
</reference>
<keyword evidence="9 18" id="KW-0999">Mitochondrion inner membrane</keyword>
<comment type="similarity">
    <text evidence="3 18">Belongs to the complex I subunit 2 family.</text>
</comment>
<name>A0A7D4XNZ6_ORYRH</name>
<evidence type="ECO:0000256" key="1">
    <source>
        <dbReference type="ARBA" id="ARBA00003257"/>
    </source>
</evidence>
<keyword evidence="8 18" id="KW-0812">Transmembrane</keyword>
<dbReference type="InterPro" id="IPR050175">
    <property type="entry name" value="Complex_I_Subunit_2"/>
</dbReference>
<keyword evidence="12 18" id="KW-1133">Transmembrane helix</keyword>
<gene>
    <name evidence="20" type="primary">nad2</name>
</gene>
<dbReference type="GO" id="GO:0006120">
    <property type="term" value="P:mitochondrial electron transport, NADH to ubiquinone"/>
    <property type="evidence" value="ECO:0007669"/>
    <property type="project" value="InterPro"/>
</dbReference>
<dbReference type="GO" id="GO:0005743">
    <property type="term" value="C:mitochondrial inner membrane"/>
    <property type="evidence" value="ECO:0007669"/>
    <property type="project" value="UniProtKB-SubCell"/>
</dbReference>
<evidence type="ECO:0000256" key="3">
    <source>
        <dbReference type="ARBA" id="ARBA00007012"/>
    </source>
</evidence>
<dbReference type="PANTHER" id="PTHR46552">
    <property type="entry name" value="NADH-UBIQUINONE OXIDOREDUCTASE CHAIN 2"/>
    <property type="match status" value="1"/>
</dbReference>
<keyword evidence="16 18" id="KW-0472">Membrane</keyword>
<evidence type="ECO:0000256" key="14">
    <source>
        <dbReference type="ARBA" id="ARBA00023075"/>
    </source>
</evidence>
<comment type="function">
    <text evidence="18">Core subunit of the mitochondrial membrane respiratory chain NADH dehydrogenase (Complex I) which catalyzes electron transfer from NADH through the respiratory chain, using ubiquinone as an electron acceptor. Essential for the catalytic activity and assembly of complex I.</text>
</comment>
<evidence type="ECO:0000256" key="7">
    <source>
        <dbReference type="ARBA" id="ARBA00022660"/>
    </source>
</evidence>
<evidence type="ECO:0000313" key="20">
    <source>
        <dbReference type="EMBL" id="QKX48641.1"/>
    </source>
</evidence>
<organism evidence="20">
    <name type="scientific">Oryctes rhinoceros</name>
    <name type="common">Coconut rhinoceros beetle</name>
    <dbReference type="NCBI Taxonomy" id="72550"/>
    <lineage>
        <taxon>Eukaryota</taxon>
        <taxon>Metazoa</taxon>
        <taxon>Ecdysozoa</taxon>
        <taxon>Arthropoda</taxon>
        <taxon>Hexapoda</taxon>
        <taxon>Insecta</taxon>
        <taxon>Pterygota</taxon>
        <taxon>Neoptera</taxon>
        <taxon>Endopterygota</taxon>
        <taxon>Coleoptera</taxon>
        <taxon>Polyphaga</taxon>
        <taxon>Scarabaeiformia</taxon>
        <taxon>Scarabaeidae</taxon>
        <taxon>Dynastinae</taxon>
        <taxon>Oryctes</taxon>
    </lineage>
</organism>
<dbReference type="InterPro" id="IPR003917">
    <property type="entry name" value="NADH_UbQ_OxRdtase_chain2"/>
</dbReference>
<evidence type="ECO:0000256" key="12">
    <source>
        <dbReference type="ARBA" id="ARBA00022989"/>
    </source>
</evidence>
<evidence type="ECO:0000256" key="2">
    <source>
        <dbReference type="ARBA" id="ARBA00004448"/>
    </source>
</evidence>
<dbReference type="GO" id="GO:0008137">
    <property type="term" value="F:NADH dehydrogenase (ubiquinone) activity"/>
    <property type="evidence" value="ECO:0007669"/>
    <property type="project" value="UniProtKB-EC"/>
</dbReference>
<comment type="catalytic activity">
    <reaction evidence="17 18">
        <text>a ubiquinone + NADH + 5 H(+)(in) = a ubiquinol + NAD(+) + 4 H(+)(out)</text>
        <dbReference type="Rhea" id="RHEA:29091"/>
        <dbReference type="Rhea" id="RHEA-COMP:9565"/>
        <dbReference type="Rhea" id="RHEA-COMP:9566"/>
        <dbReference type="ChEBI" id="CHEBI:15378"/>
        <dbReference type="ChEBI" id="CHEBI:16389"/>
        <dbReference type="ChEBI" id="CHEBI:17976"/>
        <dbReference type="ChEBI" id="CHEBI:57540"/>
        <dbReference type="ChEBI" id="CHEBI:57945"/>
        <dbReference type="EC" id="7.1.1.2"/>
    </reaction>
</comment>
<evidence type="ECO:0000256" key="8">
    <source>
        <dbReference type="ARBA" id="ARBA00022692"/>
    </source>
</evidence>
<evidence type="ECO:0000256" key="18">
    <source>
        <dbReference type="RuleBase" id="RU003403"/>
    </source>
</evidence>
<keyword evidence="7 18" id="KW-0679">Respiratory chain</keyword>
<feature type="transmembrane region" description="Helical" evidence="18">
    <location>
        <begin position="195"/>
        <end position="219"/>
    </location>
</feature>
<evidence type="ECO:0000256" key="15">
    <source>
        <dbReference type="ARBA" id="ARBA00023128"/>
    </source>
</evidence>
<keyword evidence="6" id="KW-0813">Transport</keyword>
<dbReference type="AlphaFoldDB" id="A0A7D4XNZ6"/>
<evidence type="ECO:0000256" key="9">
    <source>
        <dbReference type="ARBA" id="ARBA00022792"/>
    </source>
</evidence>
<feature type="transmembrane region" description="Helical" evidence="18">
    <location>
        <begin position="171"/>
        <end position="189"/>
    </location>
</feature>
<evidence type="ECO:0000313" key="21">
    <source>
        <dbReference type="EMBL" id="QSZ78102.1"/>
    </source>
</evidence>
<evidence type="ECO:0000256" key="11">
    <source>
        <dbReference type="ARBA" id="ARBA00022982"/>
    </source>
</evidence>
<comment type="subcellular location">
    <subcellularLocation>
        <location evidence="2 18">Mitochondrion inner membrane</location>
        <topology evidence="2 18">Multi-pass membrane protein</topology>
    </subcellularLocation>
</comment>
<evidence type="ECO:0000256" key="10">
    <source>
        <dbReference type="ARBA" id="ARBA00022967"/>
    </source>
</evidence>
<feature type="transmembrane region" description="Helical" evidence="18">
    <location>
        <begin position="231"/>
        <end position="254"/>
    </location>
</feature>
<keyword evidence="11 18" id="KW-0249">Electron transport</keyword>
<evidence type="ECO:0000256" key="13">
    <source>
        <dbReference type="ARBA" id="ARBA00023027"/>
    </source>
</evidence>
<proteinExistence type="inferred from homology"/>
<evidence type="ECO:0000259" key="19">
    <source>
        <dbReference type="Pfam" id="PF00361"/>
    </source>
</evidence>
<dbReference type="Pfam" id="PF00361">
    <property type="entry name" value="Proton_antipo_M"/>
    <property type="match status" value="1"/>
</dbReference>
<evidence type="ECO:0000256" key="17">
    <source>
        <dbReference type="ARBA" id="ARBA00049551"/>
    </source>
</evidence>
<keyword evidence="13 18" id="KW-0520">NAD</keyword>
<dbReference type="InterPro" id="IPR001750">
    <property type="entry name" value="ND/Mrp_TM"/>
</dbReference>
<sequence>MYYKILFYSTLMIGSLISVSSYSWMGMWIGLEINLLSMIPLMSSSDNMMASEASLKYFVTQALASSVLLLSIVLMSMNNMHNINSLHYFSLIFNSALLTKMGAAPFHFWFPEVIEGLSWPNALIMLTWQKLAPMALIMFSNNSFLYLILAIIFSMSVSGIMGLNQTSLRKIMAYSSINHIGWMLASMMLMETIWIMYFTIYTIITINIVSIFYLFNVFYMNQLYITMNYNLTFKFFFILNFMSLGGLPPFLGFAPKWMTIHLLTESSMYFIAFMMVVMTLMTLYFYLRIMFSTILLSKTYIGYYKHSHMKNNMLMMINALSIMGLMFSTFMFNMI</sequence>
<feature type="transmembrane region" description="Helical" evidence="18">
    <location>
        <begin position="313"/>
        <end position="332"/>
    </location>
</feature>
<evidence type="ECO:0000256" key="4">
    <source>
        <dbReference type="ARBA" id="ARBA00012944"/>
    </source>
</evidence>